<sequence length="499" mass="56366">MFLNTGSVRINALKTNALAITTSIALLSNIPTASATSVGQFYSELVTGQQVSLTLLNHLKSTERYTRYPDKNVDGMYRQYEWGQSVGLFYTSGKASFSKDSTLAMSFDVGYNHMFKLADSYPGGVHNWNAGEKIFMSKDCFWTGGEPYKGQYKCNDTSGYGKLPVANVRLDWGKGQQRGFMRVGDGFYNTGMITSADLDSALLSSYRGVMAQHSQNGYIFDGGFVTGFMGGNESKMGNLTGNSNYYDPYPLTYDYLYTMRVRKNYQNSGYRAAYGEAKDFLRRSHVDVWYRHPLSSVTSVYVKGQYYYNRAAGDLWQQDVDKGQAAFDTYASAASYEFRLQYDALELMYGFTHIDAPRKNGNGSFSYGFGNAKGYLNLPTNGNYHGFRRDGMDARVVQLRYDFRNFGHPDLYVEYGYHWGEAPIIEKATGATKYGSEYEHAITLRYRPRTGALKGFVFNLQQAFHRPDDTLANIVENDPFPNRGDRTNTKLAISYMFNL</sequence>
<dbReference type="RefSeq" id="WP_103881632.1">
    <property type="nucleotide sequence ID" value="NZ_FNVG01000020.1"/>
</dbReference>
<dbReference type="EMBL" id="FNVG01000020">
    <property type="protein sequence ID" value="SEG56877.1"/>
    <property type="molecule type" value="Genomic_DNA"/>
</dbReference>
<keyword evidence="3" id="KW-0732">Signal</keyword>
<dbReference type="Proteomes" id="UP000236721">
    <property type="component" value="Unassembled WGS sequence"/>
</dbReference>
<protein>
    <submittedName>
        <fullName evidence="4">Outer membrane porin, OprD family</fullName>
    </submittedName>
</protein>
<dbReference type="Gene3D" id="2.40.160.10">
    <property type="entry name" value="Porin"/>
    <property type="match status" value="1"/>
</dbReference>
<evidence type="ECO:0000313" key="5">
    <source>
        <dbReference type="Proteomes" id="UP000236721"/>
    </source>
</evidence>
<name>A0A1H6B9J1_9VIBR</name>
<keyword evidence="2" id="KW-0813">Transport</keyword>
<evidence type="ECO:0000256" key="1">
    <source>
        <dbReference type="ARBA" id="ARBA00009075"/>
    </source>
</evidence>
<dbReference type="Pfam" id="PF03573">
    <property type="entry name" value="OprD"/>
    <property type="match status" value="1"/>
</dbReference>
<organism evidence="4 5">
    <name type="scientific">Vibrio hangzhouensis</name>
    <dbReference type="NCBI Taxonomy" id="462991"/>
    <lineage>
        <taxon>Bacteria</taxon>
        <taxon>Pseudomonadati</taxon>
        <taxon>Pseudomonadota</taxon>
        <taxon>Gammaproteobacteria</taxon>
        <taxon>Vibrionales</taxon>
        <taxon>Vibrionaceae</taxon>
        <taxon>Vibrio</taxon>
    </lineage>
</organism>
<reference evidence="5" key="1">
    <citation type="submission" date="2016-10" db="EMBL/GenBank/DDBJ databases">
        <authorList>
            <person name="Varghese N."/>
            <person name="Submissions S."/>
        </authorList>
    </citation>
    <scope>NUCLEOTIDE SEQUENCE [LARGE SCALE GENOMIC DNA]</scope>
    <source>
        <strain evidence="5">CGMCC 1.7062</strain>
    </source>
</reference>
<dbReference type="GO" id="GO:0016020">
    <property type="term" value="C:membrane"/>
    <property type="evidence" value="ECO:0007669"/>
    <property type="project" value="InterPro"/>
</dbReference>
<evidence type="ECO:0000313" key="4">
    <source>
        <dbReference type="EMBL" id="SEG56877.1"/>
    </source>
</evidence>
<accession>A0A1H6B9J1</accession>
<evidence type="ECO:0000256" key="2">
    <source>
        <dbReference type="ARBA" id="ARBA00022448"/>
    </source>
</evidence>
<gene>
    <name evidence="4" type="ORF">SAMN04488244_12029</name>
</gene>
<dbReference type="InterPro" id="IPR023614">
    <property type="entry name" value="Porin_dom_sf"/>
</dbReference>
<dbReference type="PANTHER" id="PTHR34596">
    <property type="entry name" value="CHITOPORIN"/>
    <property type="match status" value="1"/>
</dbReference>
<dbReference type="OrthoDB" id="9151008at2"/>
<dbReference type="PANTHER" id="PTHR34596:SF2">
    <property type="entry name" value="CHITOPORIN"/>
    <property type="match status" value="1"/>
</dbReference>
<comment type="similarity">
    <text evidence="1">Belongs to the outer membrane porin (Opr) (TC 1.B.25) family.</text>
</comment>
<dbReference type="GO" id="GO:0015288">
    <property type="term" value="F:porin activity"/>
    <property type="evidence" value="ECO:0007669"/>
    <property type="project" value="TreeGrafter"/>
</dbReference>
<keyword evidence="5" id="KW-1185">Reference proteome</keyword>
<dbReference type="AlphaFoldDB" id="A0A1H6B9J1"/>
<proteinExistence type="inferred from homology"/>
<dbReference type="InterPro" id="IPR005318">
    <property type="entry name" value="OM_porin_bac"/>
</dbReference>
<evidence type="ECO:0000256" key="3">
    <source>
        <dbReference type="ARBA" id="ARBA00022729"/>
    </source>
</evidence>